<dbReference type="EnsemblPlants" id="Kaladp0034s0212.1.v1.1">
    <property type="protein sequence ID" value="Kaladp0034s0212.1.v1.1.CDS.1"/>
    <property type="gene ID" value="Kaladp0034s0212.v1.1"/>
</dbReference>
<protein>
    <submittedName>
        <fullName evidence="1">Uncharacterized protein</fullName>
    </submittedName>
</protein>
<evidence type="ECO:0000313" key="2">
    <source>
        <dbReference type="Proteomes" id="UP000594263"/>
    </source>
</evidence>
<sequence>MFSQIKCIPSILLSSAVTNPLHAVHKPYPAVHQCGRAYQTHPASLHPKAPCYMIHFEHSHHIENPNSRANILFHLFISSIFLI</sequence>
<dbReference type="AlphaFoldDB" id="A0A7N0TFM2"/>
<name>A0A7N0TFM2_KALFE</name>
<accession>A0A7N0TFM2</accession>
<reference evidence="1" key="1">
    <citation type="submission" date="2021-01" db="UniProtKB">
        <authorList>
            <consortium name="EnsemblPlants"/>
        </authorList>
    </citation>
    <scope>IDENTIFICATION</scope>
</reference>
<dbReference type="Gramene" id="Kaladp0034s0212.1.v1.1">
    <property type="protein sequence ID" value="Kaladp0034s0212.1.v1.1.CDS.1"/>
    <property type="gene ID" value="Kaladp0034s0212.v1.1"/>
</dbReference>
<dbReference type="Proteomes" id="UP000594263">
    <property type="component" value="Unplaced"/>
</dbReference>
<keyword evidence="2" id="KW-1185">Reference proteome</keyword>
<organism evidence="1 2">
    <name type="scientific">Kalanchoe fedtschenkoi</name>
    <name type="common">Lavender scallops</name>
    <name type="synonym">South American air plant</name>
    <dbReference type="NCBI Taxonomy" id="63787"/>
    <lineage>
        <taxon>Eukaryota</taxon>
        <taxon>Viridiplantae</taxon>
        <taxon>Streptophyta</taxon>
        <taxon>Embryophyta</taxon>
        <taxon>Tracheophyta</taxon>
        <taxon>Spermatophyta</taxon>
        <taxon>Magnoliopsida</taxon>
        <taxon>eudicotyledons</taxon>
        <taxon>Gunneridae</taxon>
        <taxon>Pentapetalae</taxon>
        <taxon>Saxifragales</taxon>
        <taxon>Crassulaceae</taxon>
        <taxon>Kalanchoe</taxon>
    </lineage>
</organism>
<proteinExistence type="predicted"/>
<evidence type="ECO:0000313" key="1">
    <source>
        <dbReference type="EnsemblPlants" id="Kaladp0034s0212.1.v1.1.CDS.1"/>
    </source>
</evidence>